<reference evidence="18" key="1">
    <citation type="submission" date="2015-02" db="EMBL/GenBank/DDBJ databases">
        <authorList>
            <person name="Chooi Y.-H."/>
        </authorList>
    </citation>
    <scope>NUCLEOTIDE SEQUENCE [LARGE SCALE GENOMIC DNA]</scope>
    <source>
        <strain evidence="18">strain Y</strain>
    </source>
</reference>
<proteinExistence type="inferred from homology"/>
<gene>
    <name evidence="17" type="ORF">YBN1229_v1_4052</name>
</gene>
<dbReference type="EC" id="6.3.2.4" evidence="6"/>
<evidence type="ECO:0000256" key="1">
    <source>
        <dbReference type="ARBA" id="ARBA00001936"/>
    </source>
</evidence>
<dbReference type="PROSITE" id="PS50975">
    <property type="entry name" value="ATP_GRASP"/>
    <property type="match status" value="1"/>
</dbReference>
<dbReference type="GO" id="GO:0008716">
    <property type="term" value="F:D-alanine-D-alanine ligase activity"/>
    <property type="evidence" value="ECO:0007669"/>
    <property type="project" value="UniProtKB-EC"/>
</dbReference>
<dbReference type="GO" id="GO:0009252">
    <property type="term" value="P:peptidoglycan biosynthetic process"/>
    <property type="evidence" value="ECO:0007669"/>
    <property type="project" value="UniProtKB-KW"/>
</dbReference>
<keyword evidence="11" id="KW-0133">Cell shape</keyword>
<keyword evidence="10 14" id="KW-0067">ATP-binding</keyword>
<dbReference type="GO" id="GO:0008360">
    <property type="term" value="P:regulation of cell shape"/>
    <property type="evidence" value="ECO:0007669"/>
    <property type="project" value="UniProtKB-KW"/>
</dbReference>
<keyword evidence="8" id="KW-0436">Ligase</keyword>
<comment type="function">
    <text evidence="3">Cell wall formation.</text>
</comment>
<dbReference type="Gene3D" id="3.30.470.20">
    <property type="entry name" value="ATP-grasp fold, B domain"/>
    <property type="match status" value="1"/>
</dbReference>
<sequence length="680" mass="76540">MEQLFSQIFQEVRQYTMAPTAKPKKVKRPTPRTSFGPVADLEQHLPSEWWRKLFNALYVKTDGDVVENSENTSRDIDFLIAASGLEKAEDVLDLCCGQGRHSLELARRGYRKVTGVDRSRYLIRLAKKRAQAEGLSVLFKEGDARNPRLPENSFDLVCIMGNSFGYFSNQTDDEKVLAAVAKMLRPSGQIFLDITDGGYMAEHFERRSWEWIDAHQFVCRERSLSSDRDRLISREVIVHDELGVIADQFYAERLYTRESIAALLEKVGFRNFRDHGSAESVSDREQDLGMMARRILLTADAPVKAARKAKGVTHRLDVTVLLGDPRLPDQVKRDGVFNAEDLDTVRRLKEGLSELPGYEFRFLDNHKTLARDLSELSTDLVFNLCDEGFNNDPFKELHVPAMLEMLDLPYTGGAPAALAACYDKGLVRAAAMTLDVPVPLETYVRPGDQGATLPSVFPAILKPNVGDSSEGITKDAVVTDETALMDYLEKLRTSFPKRSVLVQEYLTGSEYSVGMIGNPGQGLRAFPILEVDYSRLDPSLPKILGYESKWEPESPYWTQIRYVEANLNDLAQQQLIEHSSRLFERLGCRDYARFDFRADARGEIKLLEVNPNPGWCWDGKFNLMAGFAGVRYSEMLGQVLGAAVERLGIVERPVVRAAKSSKTTNKTTQKKATQRAKQVA</sequence>
<keyword evidence="18" id="KW-1185">Reference proteome</keyword>
<evidence type="ECO:0000256" key="15">
    <source>
        <dbReference type="SAM" id="MobiDB-lite"/>
    </source>
</evidence>
<evidence type="ECO:0000256" key="6">
    <source>
        <dbReference type="ARBA" id="ARBA00012216"/>
    </source>
</evidence>
<dbReference type="SUPFAM" id="SSF56059">
    <property type="entry name" value="Glutathione synthetase ATP-binding domain-like"/>
    <property type="match status" value="1"/>
</dbReference>
<comment type="similarity">
    <text evidence="5">Belongs to the D-alanine--D-alanine ligase family.</text>
</comment>
<protein>
    <recommendedName>
        <fullName evidence="6">D-alanine--D-alanine ligase</fullName>
        <ecNumber evidence="6">6.3.2.4</ecNumber>
    </recommendedName>
</protein>
<dbReference type="InterPro" id="IPR011761">
    <property type="entry name" value="ATP-grasp"/>
</dbReference>
<evidence type="ECO:0000259" key="16">
    <source>
        <dbReference type="PROSITE" id="PS50975"/>
    </source>
</evidence>
<dbReference type="EMBL" id="LN829119">
    <property type="protein sequence ID" value="CPR22619.1"/>
    <property type="molecule type" value="Genomic_DNA"/>
</dbReference>
<dbReference type="InterPro" id="IPR041698">
    <property type="entry name" value="Methyltransf_25"/>
</dbReference>
<dbReference type="GO" id="GO:0046872">
    <property type="term" value="F:metal ion binding"/>
    <property type="evidence" value="ECO:0007669"/>
    <property type="project" value="InterPro"/>
</dbReference>
<evidence type="ECO:0000256" key="9">
    <source>
        <dbReference type="ARBA" id="ARBA00022741"/>
    </source>
</evidence>
<organism evidence="17 18">
    <name type="scientific">Candidatus Filomicrobium marinum</name>
    <dbReference type="NCBI Taxonomy" id="1608628"/>
    <lineage>
        <taxon>Bacteria</taxon>
        <taxon>Pseudomonadati</taxon>
        <taxon>Pseudomonadota</taxon>
        <taxon>Alphaproteobacteria</taxon>
        <taxon>Hyphomicrobiales</taxon>
        <taxon>Hyphomicrobiaceae</taxon>
        <taxon>Filomicrobium</taxon>
    </lineage>
</organism>
<dbReference type="Pfam" id="PF13649">
    <property type="entry name" value="Methyltransf_25"/>
    <property type="match status" value="1"/>
</dbReference>
<dbReference type="Gene3D" id="2.20.25.110">
    <property type="entry name" value="S-adenosyl-L-methionine-dependent methyltransferases"/>
    <property type="match status" value="1"/>
</dbReference>
<name>A0A0D6JKX1_9HYPH</name>
<dbReference type="InterPro" id="IPR000291">
    <property type="entry name" value="D-Ala_lig_Van_CS"/>
</dbReference>
<dbReference type="KEGG" id="fiy:BN1229_v1_4052"/>
<comment type="cofactor">
    <cofactor evidence="2">
        <name>Mg(2+)</name>
        <dbReference type="ChEBI" id="CHEBI:18420"/>
    </cofactor>
</comment>
<evidence type="ECO:0000256" key="12">
    <source>
        <dbReference type="ARBA" id="ARBA00022984"/>
    </source>
</evidence>
<dbReference type="InterPro" id="IPR029063">
    <property type="entry name" value="SAM-dependent_MTases_sf"/>
</dbReference>
<comment type="catalytic activity">
    <reaction evidence="13">
        <text>2 D-alanine + ATP = D-alanyl-D-alanine + ADP + phosphate + H(+)</text>
        <dbReference type="Rhea" id="RHEA:11224"/>
        <dbReference type="ChEBI" id="CHEBI:15378"/>
        <dbReference type="ChEBI" id="CHEBI:30616"/>
        <dbReference type="ChEBI" id="CHEBI:43474"/>
        <dbReference type="ChEBI" id="CHEBI:57416"/>
        <dbReference type="ChEBI" id="CHEBI:57822"/>
        <dbReference type="ChEBI" id="CHEBI:456216"/>
        <dbReference type="EC" id="6.3.2.4"/>
    </reaction>
</comment>
<dbReference type="Gene3D" id="3.40.50.150">
    <property type="entry name" value="Vaccinia Virus protein VP39"/>
    <property type="match status" value="1"/>
</dbReference>
<dbReference type="GO" id="GO:0005737">
    <property type="term" value="C:cytoplasm"/>
    <property type="evidence" value="ECO:0007669"/>
    <property type="project" value="UniProtKB-SubCell"/>
</dbReference>
<evidence type="ECO:0000313" key="18">
    <source>
        <dbReference type="Proteomes" id="UP000033187"/>
    </source>
</evidence>
<evidence type="ECO:0000256" key="4">
    <source>
        <dbReference type="ARBA" id="ARBA00004496"/>
    </source>
</evidence>
<keyword evidence="7" id="KW-0963">Cytoplasm</keyword>
<evidence type="ECO:0000256" key="11">
    <source>
        <dbReference type="ARBA" id="ARBA00022960"/>
    </source>
</evidence>
<dbReference type="FunFam" id="3.30.470.20:FF:000105">
    <property type="entry name" value="Predicted protein"/>
    <property type="match status" value="1"/>
</dbReference>
<evidence type="ECO:0000256" key="2">
    <source>
        <dbReference type="ARBA" id="ARBA00001946"/>
    </source>
</evidence>
<comment type="cofactor">
    <cofactor evidence="1">
        <name>Mn(2+)</name>
        <dbReference type="ChEBI" id="CHEBI:29035"/>
    </cofactor>
</comment>
<dbReference type="AlphaFoldDB" id="A0A0D6JKX1"/>
<dbReference type="PANTHER" id="PTHR23132:SF23">
    <property type="entry name" value="D-ALANINE--D-ALANINE LIGASE B"/>
    <property type="match status" value="1"/>
</dbReference>
<evidence type="ECO:0000256" key="5">
    <source>
        <dbReference type="ARBA" id="ARBA00010871"/>
    </source>
</evidence>
<dbReference type="KEGG" id="fil:BN1229_v1_4066"/>
<evidence type="ECO:0000256" key="13">
    <source>
        <dbReference type="ARBA" id="ARBA00047614"/>
    </source>
</evidence>
<dbReference type="InterPro" id="IPR011095">
    <property type="entry name" value="Dala_Dala_lig_C"/>
</dbReference>
<dbReference type="Pfam" id="PF07478">
    <property type="entry name" value="Dala_Dala_lig_C"/>
    <property type="match status" value="1"/>
</dbReference>
<evidence type="ECO:0000256" key="3">
    <source>
        <dbReference type="ARBA" id="ARBA00003921"/>
    </source>
</evidence>
<feature type="domain" description="ATP-grasp" evidence="16">
    <location>
        <begin position="428"/>
        <end position="641"/>
    </location>
</feature>
<evidence type="ECO:0000256" key="8">
    <source>
        <dbReference type="ARBA" id="ARBA00022598"/>
    </source>
</evidence>
<dbReference type="Proteomes" id="UP000033187">
    <property type="component" value="Chromosome 1"/>
</dbReference>
<dbReference type="GO" id="GO:0005524">
    <property type="term" value="F:ATP binding"/>
    <property type="evidence" value="ECO:0007669"/>
    <property type="project" value="UniProtKB-UniRule"/>
</dbReference>
<evidence type="ECO:0000256" key="7">
    <source>
        <dbReference type="ARBA" id="ARBA00022490"/>
    </source>
</evidence>
<keyword evidence="9 14" id="KW-0547">Nucleotide-binding</keyword>
<dbReference type="SUPFAM" id="SSF53335">
    <property type="entry name" value="S-adenosyl-L-methionine-dependent methyltransferases"/>
    <property type="match status" value="1"/>
</dbReference>
<dbReference type="CDD" id="cd02440">
    <property type="entry name" value="AdoMet_MTases"/>
    <property type="match status" value="1"/>
</dbReference>
<evidence type="ECO:0000313" key="17">
    <source>
        <dbReference type="EMBL" id="CPR22619.1"/>
    </source>
</evidence>
<accession>A0A0D6JKX1</accession>
<evidence type="ECO:0000256" key="14">
    <source>
        <dbReference type="PROSITE-ProRule" id="PRU00409"/>
    </source>
</evidence>
<evidence type="ECO:0000256" key="10">
    <source>
        <dbReference type="ARBA" id="ARBA00022840"/>
    </source>
</evidence>
<dbReference type="PANTHER" id="PTHR23132">
    <property type="entry name" value="D-ALANINE--D-ALANINE LIGASE"/>
    <property type="match status" value="1"/>
</dbReference>
<comment type="subcellular location">
    <subcellularLocation>
        <location evidence="4">Cytoplasm</location>
    </subcellularLocation>
</comment>
<feature type="region of interest" description="Disordered" evidence="15">
    <location>
        <begin position="659"/>
        <end position="680"/>
    </location>
</feature>
<keyword evidence="12" id="KW-0573">Peptidoglycan synthesis</keyword>
<dbReference type="PROSITE" id="PS00844">
    <property type="entry name" value="DALA_DALA_LIGASE_2"/>
    <property type="match status" value="1"/>
</dbReference>